<dbReference type="Pfam" id="PF00512">
    <property type="entry name" value="HisKA"/>
    <property type="match status" value="1"/>
</dbReference>
<comment type="caution">
    <text evidence="11">The sequence shown here is derived from an EMBL/GenBank/DDBJ whole genome shotgun (WGS) entry which is preliminary data.</text>
</comment>
<keyword evidence="4" id="KW-0808">Transferase</keyword>
<dbReference type="PANTHER" id="PTHR43065">
    <property type="entry name" value="SENSOR HISTIDINE KINASE"/>
    <property type="match status" value="1"/>
</dbReference>
<dbReference type="InterPro" id="IPR000014">
    <property type="entry name" value="PAS"/>
</dbReference>
<evidence type="ECO:0000256" key="3">
    <source>
        <dbReference type="ARBA" id="ARBA00022553"/>
    </source>
</evidence>
<organism evidence="11 12">
    <name type="scientific">Sphingomonas quercus</name>
    <dbReference type="NCBI Taxonomy" id="2842451"/>
    <lineage>
        <taxon>Bacteria</taxon>
        <taxon>Pseudomonadati</taxon>
        <taxon>Pseudomonadota</taxon>
        <taxon>Alphaproteobacteria</taxon>
        <taxon>Sphingomonadales</taxon>
        <taxon>Sphingomonadaceae</taxon>
        <taxon>Sphingomonas</taxon>
    </lineage>
</organism>
<dbReference type="InterPro" id="IPR013767">
    <property type="entry name" value="PAS_fold"/>
</dbReference>
<dbReference type="SMART" id="SM00387">
    <property type="entry name" value="HATPase_c"/>
    <property type="match status" value="1"/>
</dbReference>
<keyword evidence="7" id="KW-0067">ATP-binding</keyword>
<dbReference type="InterPro" id="IPR005467">
    <property type="entry name" value="His_kinase_dom"/>
</dbReference>
<keyword evidence="12" id="KW-1185">Reference proteome</keyword>
<evidence type="ECO:0000256" key="5">
    <source>
        <dbReference type="ARBA" id="ARBA00022741"/>
    </source>
</evidence>
<dbReference type="InterPro" id="IPR003661">
    <property type="entry name" value="HisK_dim/P_dom"/>
</dbReference>
<dbReference type="CDD" id="cd00082">
    <property type="entry name" value="HisKA"/>
    <property type="match status" value="1"/>
</dbReference>
<dbReference type="SMART" id="SM00388">
    <property type="entry name" value="HisKA"/>
    <property type="match status" value="1"/>
</dbReference>
<feature type="domain" description="Histidine kinase" evidence="9">
    <location>
        <begin position="146"/>
        <end position="370"/>
    </location>
</feature>
<evidence type="ECO:0000313" key="12">
    <source>
        <dbReference type="Proteomes" id="UP000776276"/>
    </source>
</evidence>
<sequence>MALPGSGLIRFRRGAAGPGAQPFADVFATLPTAVLVLDPDGLIAEANIAAEALLNLSRPALVGRPVEELIGHPLTSMPVDQPFAAYDLEVALPGRRKAQVDLMAAPLPERPGWRAITIHGRTPQALAGRRTEREAGTLTAVGAAAMLAHEIKNPLSGIRGAAQLLESGADEGGRALTALIRNEVDRITALIDRMEGFTDTRPLERGPQNIHAILGHVRDVARQGFAAGCTVREIYDPSLPEVYGHRDSLVQIFMNLVKNAVEAMEREGIMNGTITLTTAYRHGISMGSSKSARTRINLPIEVCVIDEGPGAPQAIGAHLFDPFISSKRSGGGLGLTLVDKLVGDHDGVIEYRREGDPERTVFRLLLPRVKD</sequence>
<keyword evidence="3" id="KW-0597">Phosphoprotein</keyword>
<dbReference type="PROSITE" id="PS50109">
    <property type="entry name" value="HIS_KIN"/>
    <property type="match status" value="1"/>
</dbReference>
<evidence type="ECO:0000313" key="11">
    <source>
        <dbReference type="EMBL" id="MBU3079386.1"/>
    </source>
</evidence>
<dbReference type="EC" id="2.7.13.3" evidence="2"/>
<dbReference type="EMBL" id="JAHKRT010000010">
    <property type="protein sequence ID" value="MBU3079386.1"/>
    <property type="molecule type" value="Genomic_DNA"/>
</dbReference>
<dbReference type="InterPro" id="IPR003594">
    <property type="entry name" value="HATPase_dom"/>
</dbReference>
<evidence type="ECO:0000256" key="4">
    <source>
        <dbReference type="ARBA" id="ARBA00022679"/>
    </source>
</evidence>
<keyword evidence="5" id="KW-0547">Nucleotide-binding</keyword>
<dbReference type="Pfam" id="PF00989">
    <property type="entry name" value="PAS"/>
    <property type="match status" value="1"/>
</dbReference>
<dbReference type="Pfam" id="PF02518">
    <property type="entry name" value="HATPase_c"/>
    <property type="match status" value="1"/>
</dbReference>
<accession>A0ABS6BPP8</accession>
<evidence type="ECO:0000256" key="8">
    <source>
        <dbReference type="ARBA" id="ARBA00023012"/>
    </source>
</evidence>
<evidence type="ECO:0000256" key="7">
    <source>
        <dbReference type="ARBA" id="ARBA00022840"/>
    </source>
</evidence>
<reference evidence="11 12" key="1">
    <citation type="submission" date="2021-06" db="EMBL/GenBank/DDBJ databases">
        <title>Sphingomonas sp. XMGL2, whole genome shotgun sequencing project.</title>
        <authorList>
            <person name="Zhao G."/>
            <person name="Shen L."/>
        </authorList>
    </citation>
    <scope>NUCLEOTIDE SEQUENCE [LARGE SCALE GENOMIC DNA]</scope>
    <source>
        <strain evidence="11 12">XMGL2</strain>
    </source>
</reference>
<comment type="catalytic activity">
    <reaction evidence="1">
        <text>ATP + protein L-histidine = ADP + protein N-phospho-L-histidine.</text>
        <dbReference type="EC" id="2.7.13.3"/>
    </reaction>
</comment>
<protein>
    <recommendedName>
        <fullName evidence="2">histidine kinase</fullName>
        <ecNumber evidence="2">2.7.13.3</ecNumber>
    </recommendedName>
</protein>
<evidence type="ECO:0000256" key="6">
    <source>
        <dbReference type="ARBA" id="ARBA00022777"/>
    </source>
</evidence>
<dbReference type="SMART" id="SM00091">
    <property type="entry name" value="PAS"/>
    <property type="match status" value="1"/>
</dbReference>
<dbReference type="RefSeq" id="WP_216327515.1">
    <property type="nucleotide sequence ID" value="NZ_JAHKRT010000010.1"/>
</dbReference>
<name>A0ABS6BPP8_9SPHN</name>
<keyword evidence="8" id="KW-0902">Two-component regulatory system</keyword>
<evidence type="ECO:0000256" key="1">
    <source>
        <dbReference type="ARBA" id="ARBA00000085"/>
    </source>
</evidence>
<proteinExistence type="predicted"/>
<evidence type="ECO:0000259" key="10">
    <source>
        <dbReference type="PROSITE" id="PS50112"/>
    </source>
</evidence>
<evidence type="ECO:0000256" key="2">
    <source>
        <dbReference type="ARBA" id="ARBA00012438"/>
    </source>
</evidence>
<keyword evidence="6" id="KW-0418">Kinase</keyword>
<dbReference type="PANTHER" id="PTHR43065:SF10">
    <property type="entry name" value="PEROXIDE STRESS-ACTIVATED HISTIDINE KINASE MAK3"/>
    <property type="match status" value="1"/>
</dbReference>
<dbReference type="PROSITE" id="PS50112">
    <property type="entry name" value="PAS"/>
    <property type="match status" value="1"/>
</dbReference>
<evidence type="ECO:0000259" key="9">
    <source>
        <dbReference type="PROSITE" id="PS50109"/>
    </source>
</evidence>
<gene>
    <name evidence="11" type="ORF">KOF26_16125</name>
</gene>
<dbReference type="Proteomes" id="UP000776276">
    <property type="component" value="Unassembled WGS sequence"/>
</dbReference>
<feature type="domain" description="PAS" evidence="10">
    <location>
        <begin position="19"/>
        <end position="70"/>
    </location>
</feature>